<name>A0A075MPX2_9ARCH</name>
<keyword evidence="3" id="KW-1185">Reference proteome</keyword>
<organism evidence="2 3">
    <name type="scientific">Candidatus Nitrososphaera evergladensis SR1</name>
    <dbReference type="NCBI Taxonomy" id="1459636"/>
    <lineage>
        <taxon>Archaea</taxon>
        <taxon>Nitrososphaerota</taxon>
        <taxon>Nitrososphaeria</taxon>
        <taxon>Nitrososphaerales</taxon>
        <taxon>Nitrososphaeraceae</taxon>
        <taxon>Nitrososphaera</taxon>
    </lineage>
</organism>
<dbReference type="STRING" id="1459636.NTE_01553"/>
<dbReference type="OrthoDB" id="6894at2157"/>
<gene>
    <name evidence="2" type="ORF">NTE_01553</name>
</gene>
<keyword evidence="1" id="KW-0812">Transmembrane</keyword>
<dbReference type="AlphaFoldDB" id="A0A075MPX2"/>
<evidence type="ECO:0000256" key="1">
    <source>
        <dbReference type="SAM" id="Phobius"/>
    </source>
</evidence>
<dbReference type="RefSeq" id="WP_148700355.1">
    <property type="nucleotide sequence ID" value="NZ_CP007174.1"/>
</dbReference>
<dbReference type="eggNOG" id="arCOG12283">
    <property type="taxonomic scope" value="Archaea"/>
</dbReference>
<proteinExistence type="predicted"/>
<dbReference type="EMBL" id="CP007174">
    <property type="protein sequence ID" value="AIF83616.1"/>
    <property type="molecule type" value="Genomic_DNA"/>
</dbReference>
<dbReference type="HOGENOM" id="CLU_2191109_0_0_2"/>
<dbReference type="GeneID" id="41597335"/>
<feature type="transmembrane region" description="Helical" evidence="1">
    <location>
        <begin position="15"/>
        <end position="34"/>
    </location>
</feature>
<dbReference type="Proteomes" id="UP000028194">
    <property type="component" value="Chromosome"/>
</dbReference>
<protein>
    <submittedName>
        <fullName evidence="2">Uncharacterized protein</fullName>
    </submittedName>
</protein>
<sequence length="108" mass="12330">MPELVYLKYEDLDDMLKVIIYSAQSMLGVIPMLYHINHADKHVLFIQTGTIGNATIHYFVQNEKPPKKFIQLKRLSGDYAYVEGIGTDAQSLYVPVLKLVKSTLEFPL</sequence>
<evidence type="ECO:0000313" key="2">
    <source>
        <dbReference type="EMBL" id="AIF83616.1"/>
    </source>
</evidence>
<accession>A0A075MPX2</accession>
<reference evidence="2 3" key="1">
    <citation type="journal article" date="2014" name="PLoS ONE">
        <title>Genome Sequence of Candidatus Nitrososphaera evergladensis from Group I.1b Enriched from Everglades Soil Reveals Novel Genomic Features of the Ammonia-Oxidizing Archaea.</title>
        <authorList>
            <person name="Zhalnina K.V."/>
            <person name="Dias R."/>
            <person name="Leonard M.T."/>
            <person name="Dorr de Quadros P."/>
            <person name="Camargo F.A."/>
            <person name="Drew J.C."/>
            <person name="Farmerie W.G."/>
            <person name="Daroub S.H."/>
            <person name="Triplett E.W."/>
        </authorList>
    </citation>
    <scope>NUCLEOTIDE SEQUENCE [LARGE SCALE GENOMIC DNA]</scope>
    <source>
        <strain evidence="2 3">SR1</strain>
    </source>
</reference>
<keyword evidence="1" id="KW-0472">Membrane</keyword>
<keyword evidence="1" id="KW-1133">Transmembrane helix</keyword>
<evidence type="ECO:0000313" key="3">
    <source>
        <dbReference type="Proteomes" id="UP000028194"/>
    </source>
</evidence>
<dbReference type="KEGG" id="nev:NTE_01553"/>